<feature type="domain" description="Mutator-like transposase" evidence="1">
    <location>
        <begin position="2"/>
        <end position="123"/>
    </location>
</feature>
<evidence type="ECO:0000313" key="3">
    <source>
        <dbReference type="Proteomes" id="UP000762676"/>
    </source>
</evidence>
<name>A0AAV4JLH5_9GAST</name>
<evidence type="ECO:0000259" key="1">
    <source>
        <dbReference type="Pfam" id="PF20700"/>
    </source>
</evidence>
<reference evidence="2 3" key="1">
    <citation type="journal article" date="2021" name="Elife">
        <title>Chloroplast acquisition without the gene transfer in kleptoplastic sea slugs, Plakobranchus ocellatus.</title>
        <authorList>
            <person name="Maeda T."/>
            <person name="Takahashi S."/>
            <person name="Yoshida T."/>
            <person name="Shimamura S."/>
            <person name="Takaki Y."/>
            <person name="Nagai Y."/>
            <person name="Toyoda A."/>
            <person name="Suzuki Y."/>
            <person name="Arimoto A."/>
            <person name="Ishii H."/>
            <person name="Satoh N."/>
            <person name="Nishiyama T."/>
            <person name="Hasebe M."/>
            <person name="Maruyama T."/>
            <person name="Minagawa J."/>
            <person name="Obokata J."/>
            <person name="Shigenobu S."/>
        </authorList>
    </citation>
    <scope>NUCLEOTIDE SEQUENCE [LARGE SCALE GENOMIC DNA]</scope>
</reference>
<dbReference type="Pfam" id="PF20700">
    <property type="entry name" value="Mutator"/>
    <property type="match status" value="1"/>
</dbReference>
<evidence type="ECO:0000313" key="2">
    <source>
        <dbReference type="EMBL" id="GFS23554.1"/>
    </source>
</evidence>
<keyword evidence="3" id="KW-1185">Reference proteome</keyword>
<dbReference type="EMBL" id="BMAT01003317">
    <property type="protein sequence ID" value="GFS23554.1"/>
    <property type="molecule type" value="Genomic_DNA"/>
</dbReference>
<dbReference type="InterPro" id="IPR049012">
    <property type="entry name" value="Mutator_transp_dom"/>
</dbReference>
<accession>A0AAV4JLH5</accession>
<gene>
    <name evidence="2" type="ORF">ElyMa_001642700</name>
</gene>
<proteinExistence type="predicted"/>
<dbReference type="Proteomes" id="UP000762676">
    <property type="component" value="Unassembled WGS sequence"/>
</dbReference>
<protein>
    <recommendedName>
        <fullName evidence="1">Mutator-like transposase domain-containing protein</fullName>
    </recommendedName>
</protein>
<sequence length="124" mass="14050">MSGHMEVAAAELLWARSIDDHRLKYTTMLSDGNAKAFTAAQKLELYPMAKEECVNHVAKRLGSSLRNLVTNCSKRNIQLRGRGTGRLTKETMDQLQTYYDRAIRKSNTVEEKKAAIMATINHCY</sequence>
<dbReference type="AlphaFoldDB" id="A0AAV4JLH5"/>
<organism evidence="2 3">
    <name type="scientific">Elysia marginata</name>
    <dbReference type="NCBI Taxonomy" id="1093978"/>
    <lineage>
        <taxon>Eukaryota</taxon>
        <taxon>Metazoa</taxon>
        <taxon>Spiralia</taxon>
        <taxon>Lophotrochozoa</taxon>
        <taxon>Mollusca</taxon>
        <taxon>Gastropoda</taxon>
        <taxon>Heterobranchia</taxon>
        <taxon>Euthyneura</taxon>
        <taxon>Panpulmonata</taxon>
        <taxon>Sacoglossa</taxon>
        <taxon>Placobranchoidea</taxon>
        <taxon>Plakobranchidae</taxon>
        <taxon>Elysia</taxon>
    </lineage>
</organism>
<comment type="caution">
    <text evidence="2">The sequence shown here is derived from an EMBL/GenBank/DDBJ whole genome shotgun (WGS) entry which is preliminary data.</text>
</comment>